<dbReference type="RefSeq" id="WP_258294596.1">
    <property type="nucleotide sequence ID" value="NZ_JANKJG010000006.1"/>
</dbReference>
<dbReference type="Pfam" id="PF13581">
    <property type="entry name" value="HATPase_c_2"/>
    <property type="match status" value="1"/>
</dbReference>
<dbReference type="CDD" id="cd16936">
    <property type="entry name" value="HATPase_RsbW-like"/>
    <property type="match status" value="1"/>
</dbReference>
<keyword evidence="1" id="KW-0808">Transferase</keyword>
<name>A0ABT1Z148_9RHOB</name>
<dbReference type="Proteomes" id="UP001165396">
    <property type="component" value="Unassembled WGS sequence"/>
</dbReference>
<proteinExistence type="predicted"/>
<keyword evidence="3" id="KW-0547">Nucleotide-binding</keyword>
<sequence length="156" mass="16910">MMQGSPVQRVHNALPPVQITVQSGPQAARQVLEQLKRTLSPLPLASEDLSAVDLVLAEAVNNISEHAYGNGARRGPIEVICRQHRDGLHFTITDQGAPMPDGRAPPGLAVDVNVDLSDMPEGGFGWFLIRDLARDVTYLREGATNKLSLRMAVALR</sequence>
<dbReference type="SUPFAM" id="SSF55874">
    <property type="entry name" value="ATPase domain of HSP90 chaperone/DNA topoisomerase II/histidine kinase"/>
    <property type="match status" value="1"/>
</dbReference>
<comment type="caution">
    <text evidence="3">The sequence shown here is derived from an EMBL/GenBank/DDBJ whole genome shotgun (WGS) entry which is preliminary data.</text>
</comment>
<evidence type="ECO:0000313" key="3">
    <source>
        <dbReference type="EMBL" id="MCR8826865.1"/>
    </source>
</evidence>
<keyword evidence="1" id="KW-0418">Kinase</keyword>
<keyword evidence="4" id="KW-1185">Reference proteome</keyword>
<dbReference type="GO" id="GO:0005524">
    <property type="term" value="F:ATP binding"/>
    <property type="evidence" value="ECO:0007669"/>
    <property type="project" value="UniProtKB-KW"/>
</dbReference>
<protein>
    <submittedName>
        <fullName evidence="3">ATP-binding protein</fullName>
    </submittedName>
</protein>
<dbReference type="PANTHER" id="PTHR35526">
    <property type="entry name" value="ANTI-SIGMA-F FACTOR RSBW-RELATED"/>
    <property type="match status" value="1"/>
</dbReference>
<reference evidence="3" key="1">
    <citation type="submission" date="2022-07" db="EMBL/GenBank/DDBJ databases">
        <title>Pseudosulfitobacter sp. strain AP-MA-4, whole genome sequence.</title>
        <authorList>
            <person name="Jiang Y."/>
        </authorList>
    </citation>
    <scope>NUCLEOTIDE SEQUENCE</scope>
    <source>
        <strain evidence="3">AP-MA-4</strain>
    </source>
</reference>
<dbReference type="InterPro" id="IPR036890">
    <property type="entry name" value="HATPase_C_sf"/>
</dbReference>
<evidence type="ECO:0000256" key="1">
    <source>
        <dbReference type="ARBA" id="ARBA00022527"/>
    </source>
</evidence>
<accession>A0ABT1Z148</accession>
<dbReference type="PANTHER" id="PTHR35526:SF6">
    <property type="entry name" value="SLR1861 PROTEIN"/>
    <property type="match status" value="1"/>
</dbReference>
<gene>
    <name evidence="3" type="ORF">NTA49_09980</name>
</gene>
<keyword evidence="3" id="KW-0067">ATP-binding</keyword>
<organism evidence="3 4">
    <name type="scientific">Pseudosulfitobacter koreensis</name>
    <dbReference type="NCBI Taxonomy" id="2968472"/>
    <lineage>
        <taxon>Bacteria</taxon>
        <taxon>Pseudomonadati</taxon>
        <taxon>Pseudomonadota</taxon>
        <taxon>Alphaproteobacteria</taxon>
        <taxon>Rhodobacterales</taxon>
        <taxon>Roseobacteraceae</taxon>
        <taxon>Pseudosulfitobacter</taxon>
    </lineage>
</organism>
<feature type="domain" description="Histidine kinase/HSP90-like ATPase" evidence="2">
    <location>
        <begin position="25"/>
        <end position="150"/>
    </location>
</feature>
<dbReference type="EMBL" id="JANKJG010000006">
    <property type="protein sequence ID" value="MCR8826865.1"/>
    <property type="molecule type" value="Genomic_DNA"/>
</dbReference>
<keyword evidence="1" id="KW-0723">Serine/threonine-protein kinase</keyword>
<evidence type="ECO:0000259" key="2">
    <source>
        <dbReference type="Pfam" id="PF13581"/>
    </source>
</evidence>
<dbReference type="InterPro" id="IPR003594">
    <property type="entry name" value="HATPase_dom"/>
</dbReference>
<evidence type="ECO:0000313" key="4">
    <source>
        <dbReference type="Proteomes" id="UP001165396"/>
    </source>
</evidence>
<dbReference type="Gene3D" id="3.30.565.10">
    <property type="entry name" value="Histidine kinase-like ATPase, C-terminal domain"/>
    <property type="match status" value="1"/>
</dbReference>
<dbReference type="InterPro" id="IPR050267">
    <property type="entry name" value="Anti-sigma-factor_SerPK"/>
</dbReference>